<accession>A0A177WQ71</accession>
<sequence>MYSPNALVHNVVEVDKLYVQKLRESIDEMFSIKQNAIANEDYTTADQMRLKITALQFQLIKMEDQFNADVLTNIITHWQTDLATSIQTALSNPLTFSKFIGVGMLQAQFQVDLINIIKTIPVNYCDAIIRSVLVINPQELPDSPKSPYGWDFLSKKIPTLISKSNDVIDAVRATVTLVITDIVSTVLGLTTSMDIRRETYDLVLRHAFNYFHYMSLRRMSQDIEGRIFEKIFIRFSIIIGDISDTARNSRRDIYKFTLGYMDPQKKITSEEIIMVLSSIRYIGAKTKTEDEAVALITLMRELISFHDKSRKTSLKIAAIQALERLIQPLEFGSQCLVGEPAIWNEVADIYKKARKWSSNEDEKSSALHLLVIILVNARFEFFAQNMDSFLNSDLCPKGKVKSYSYECILQLLRGRYYNDTREHWRERANGTFHFGHAYGSLTRSPEDQSSGGVANRLNVICELLFFRRKGPILDEHLDTCVDIVVQISAHNLQIGLKLISELMNTNSVDSGPDVFYIGVRALRTIVNPESGFSSFAYCRSMDNFQTIIKEFPFDLEINFTHILNYIDVQVGVGVVGTSGQVLDPSTNSTGIKQIIPLSRNFSSEQGSRDNILAMLHNIEVTSSQTSSSTDDLVSTSPTLSMSNLNLRGSVVSPLARSATARLMREAGHGSNPGSLSPLGMTQPLTSERRNSSMSLLDTYRNSYRRDSQLGMGPLVSPTFSQDVSSKELNDKVHATMKEWFEVCHADSKLPSKYHVAASMIDLARVRKRANIKLKPEQKLSIRVLKEVIRTIPFVPAPEFIGGNLFIGVYLNHIFDEIGAEVAVSLRTIFELYPPLRIGILNGFMNYIKNSLYQDDISICTIINFVAQLTRIWVADFEQSGPVDQRSFLRVSCKVDAAIIIGLCRATSLIRKPCLQIMLDMYTIQQTFETHQNTIHEMPLAAILVQMETTICKQGMYAFLEKCLVGHLISPRVATSLRTLTFLDVASSDYTVLFRYYLGELAQRFATYGRSKATRHCAKFLRLLAIPMIKSPPGANNAPAEDIARFSALMVVSMALSGVPLVSEVDYISLKPQSVSDETLFHLIKPMLSQIIASETFVEVKPVLDSVYFLHRGMMQLFVSELLQNYSEVRHNSAKVINKRYIDNIMYALRRLSQSPGLDAAIEDESVLSLSLSDMFAEFITLACVPLSDMSFLNTGPVWRLKTALNVCVAVQRFAESLSAVKRSLQRRVIITQDLTELERFEKSTWSTQQRRLVISGMREWYEIVLEISPSIPITNDTRRSVNLRRKLLRKVGLATERVLNLGNVFIDEAIPSGILTWLTTLETNGYRVFTPDFLYGSEEALGTVLANSYSSVGVHSQVFFEAIFEQILPQLDENPRLHIFGDNRRMSYAEDYFAGMHSLPLKTQEGDSPALIYPDISRINAIRLRQHFGSLLFFGLFNLMNVSKVVRSRSLVFVRELLIMFCADDSFDAHSYFSDITGAFYSGSGSILRPKILDISITMSTLFEADSGSFLWEAVRCFRSAQNQTTVSTLVPTQRWVMELIIPWCRFADFTSLSDDVVNAEFFRFMMDVAFTAGSEHHDYMHTCWSEISKSPQNGSINTDIMIDFVIQVSARFDQFRNESLALISTLFSAHPENVAAALAYHLKSSAFPWRADGGSSRKALAPHLRDYIALLETSLQSESPRNLSTNDYTLLCRCAVILAADLLRQGFGFFIPHISVLVNFLLVHLSVRLQDLSPATILIVGLVEGFVAWSHETGNRKNPDFVPALVNIRKLMGLFEARDCEVTWEFMPPNDSILSDLPSIWSKDFVDLILGIFSLVRPSIRQEMAEEVLFWINEGFLSSSVTSRALEVYYMLVADTPLPEDLLDPFTGRILDHLTILMQLEGDVMSQTLKAGSEDKLSATGWSALSKGKVDIKIGTAKVIFGIMQVHGILMRKYQEQGCLIENGELFWPTLGLLYLPADEFSDVYINAIDNLIYFIANAGPGLKSPEFLDPFTSHLAERFPGLQQILIPAMFCKHGLAQAKSFELLLLAWLRLSDQIVDSNETGTLFIILYTSLWIFSNLCNLGTDPNHIATNVQLFKEALALKNTNAFAEVHLCFQTILDAINADQHITETMCDELFERTMTSFMSAFIPEYINNISEFLVQAIMLEGTYGRLALRMAGVLWCMTAPQGFQNIGSLRNLVRRLPFHGNVKPETMMLYRSVLQDKFEGMPVKDLDLVSQGRIESFPDKEPIVGSVKTASMWFSVELGIKPSNTIYTALLN</sequence>
<dbReference type="EMBL" id="DS022307">
    <property type="protein sequence ID" value="OAJ42268.1"/>
    <property type="molecule type" value="Genomic_DNA"/>
</dbReference>
<gene>
    <name evidence="3" type="ORF">BDEG_25739</name>
</gene>
<name>A0A177WQ71_BATDL</name>
<dbReference type="VEuPathDB" id="FungiDB:BDEG_25739"/>
<dbReference type="OrthoDB" id="2138460at2759"/>
<dbReference type="InterPro" id="IPR025614">
    <property type="entry name" value="Cell_morpho_N"/>
</dbReference>
<proteinExistence type="predicted"/>
<reference evidence="3 4" key="2">
    <citation type="submission" date="2016-05" db="EMBL/GenBank/DDBJ databases">
        <title>Lineage-specific infection strategies underlie the spectrum of fungal disease in amphibians.</title>
        <authorList>
            <person name="Cuomo C.A."/>
            <person name="Farrer R.A."/>
            <person name="James T."/>
            <person name="Longcore J."/>
            <person name="Birren B."/>
        </authorList>
    </citation>
    <scope>NUCLEOTIDE SEQUENCE [LARGE SCALE GENOMIC DNA]</scope>
    <source>
        <strain evidence="3 4">JEL423</strain>
    </source>
</reference>
<evidence type="ECO:0000259" key="2">
    <source>
        <dbReference type="Pfam" id="PF14222"/>
    </source>
</evidence>
<reference evidence="3 4" key="1">
    <citation type="submission" date="2006-10" db="EMBL/GenBank/DDBJ databases">
        <title>The Genome Sequence of Batrachochytrium dendrobatidis JEL423.</title>
        <authorList>
            <consortium name="The Broad Institute Genome Sequencing Platform"/>
            <person name="Birren B."/>
            <person name="Lander E."/>
            <person name="Galagan J."/>
            <person name="Cuomo C."/>
            <person name="Devon K."/>
            <person name="Jaffe D."/>
            <person name="Butler J."/>
            <person name="Alvarez P."/>
            <person name="Gnerre S."/>
            <person name="Grabherr M."/>
            <person name="Kleber M."/>
            <person name="Mauceli E."/>
            <person name="Brockman W."/>
            <person name="Young S."/>
            <person name="LaButti K."/>
            <person name="Sykes S."/>
            <person name="DeCaprio D."/>
            <person name="Crawford M."/>
            <person name="Koehrsen M."/>
            <person name="Engels R."/>
            <person name="Montgomery P."/>
            <person name="Pearson M."/>
            <person name="Howarth C."/>
            <person name="Larson L."/>
            <person name="White J."/>
            <person name="O'Leary S."/>
            <person name="Kodira C."/>
            <person name="Zeng Q."/>
            <person name="Yandava C."/>
            <person name="Alvarado L."/>
            <person name="Longcore J."/>
            <person name="James T."/>
        </authorList>
    </citation>
    <scope>NUCLEOTIDE SEQUENCE [LARGE SCALE GENOMIC DNA]</scope>
    <source>
        <strain evidence="3 4">JEL423</strain>
    </source>
</reference>
<dbReference type="GO" id="GO:0000902">
    <property type="term" value="P:cell morphogenesis"/>
    <property type="evidence" value="ECO:0007669"/>
    <property type="project" value="InterPro"/>
</dbReference>
<dbReference type="PANTHER" id="PTHR12295">
    <property type="entry name" value="FURRY-RELATED"/>
    <property type="match status" value="1"/>
</dbReference>
<dbReference type="InterPro" id="IPR039867">
    <property type="entry name" value="Furry/Tao3/Mor2"/>
</dbReference>
<dbReference type="GO" id="GO:0005938">
    <property type="term" value="C:cell cortex"/>
    <property type="evidence" value="ECO:0007669"/>
    <property type="project" value="TreeGrafter"/>
</dbReference>
<feature type="region of interest" description="Disordered" evidence="1">
    <location>
        <begin position="665"/>
        <end position="692"/>
    </location>
</feature>
<dbReference type="Pfam" id="PF14222">
    <property type="entry name" value="MOR2-PAG1_N"/>
    <property type="match status" value="1"/>
</dbReference>
<evidence type="ECO:0000313" key="4">
    <source>
        <dbReference type="Proteomes" id="UP000077115"/>
    </source>
</evidence>
<feature type="domain" description="Cell morphogenesis protein N-terminal" evidence="2">
    <location>
        <begin position="183"/>
        <end position="405"/>
    </location>
</feature>
<dbReference type="GO" id="GO:0030427">
    <property type="term" value="C:site of polarized growth"/>
    <property type="evidence" value="ECO:0007669"/>
    <property type="project" value="TreeGrafter"/>
</dbReference>
<protein>
    <recommendedName>
        <fullName evidence="2">Cell morphogenesis protein N-terminal domain-containing protein</fullName>
    </recommendedName>
</protein>
<dbReference type="PANTHER" id="PTHR12295:SF30">
    <property type="entry name" value="PROTEIN FURRY"/>
    <property type="match status" value="1"/>
</dbReference>
<organism evidence="3 4">
    <name type="scientific">Batrachochytrium dendrobatidis (strain JEL423)</name>
    <dbReference type="NCBI Taxonomy" id="403673"/>
    <lineage>
        <taxon>Eukaryota</taxon>
        <taxon>Fungi</taxon>
        <taxon>Fungi incertae sedis</taxon>
        <taxon>Chytridiomycota</taxon>
        <taxon>Chytridiomycota incertae sedis</taxon>
        <taxon>Chytridiomycetes</taxon>
        <taxon>Rhizophydiales</taxon>
        <taxon>Rhizophydiales incertae sedis</taxon>
        <taxon>Batrachochytrium</taxon>
    </lineage>
</organism>
<evidence type="ECO:0000256" key="1">
    <source>
        <dbReference type="SAM" id="MobiDB-lite"/>
    </source>
</evidence>
<dbReference type="Proteomes" id="UP000077115">
    <property type="component" value="Unassembled WGS sequence"/>
</dbReference>
<evidence type="ECO:0000313" key="3">
    <source>
        <dbReference type="EMBL" id="OAJ42268.1"/>
    </source>
</evidence>